<dbReference type="FunFam" id="3.80.10.10:FF:000383">
    <property type="entry name" value="Leucine-rich repeat receptor protein kinase EMS1"/>
    <property type="match status" value="1"/>
</dbReference>
<evidence type="ECO:0000256" key="4">
    <source>
        <dbReference type="ARBA" id="ARBA00022729"/>
    </source>
</evidence>
<comment type="subcellular location">
    <subcellularLocation>
        <location evidence="1">Cell membrane</location>
    </subcellularLocation>
</comment>
<reference evidence="8 9" key="1">
    <citation type="journal article" date="2019" name="Nat. Plants">
        <title>Stout camphor tree genome fills gaps in understanding of flowering plant genome evolution.</title>
        <authorList>
            <person name="Chaw S.M."/>
            <person name="Liu Y.C."/>
            <person name="Wu Y.W."/>
            <person name="Wang H.Y."/>
            <person name="Lin C.I."/>
            <person name="Wu C.S."/>
            <person name="Ke H.M."/>
            <person name="Chang L.Y."/>
            <person name="Hsu C.Y."/>
            <person name="Yang H.T."/>
            <person name="Sudianto E."/>
            <person name="Hsu M.H."/>
            <person name="Wu K.P."/>
            <person name="Wang L.N."/>
            <person name="Leebens-Mack J.H."/>
            <person name="Tsai I.J."/>
        </authorList>
    </citation>
    <scope>NUCLEOTIDE SEQUENCE [LARGE SCALE GENOMIC DNA]</scope>
    <source>
        <strain evidence="9">cv. Chaw 1501</strain>
        <tissue evidence="8">Young leaves</tissue>
    </source>
</reference>
<dbReference type="InterPro" id="IPR001611">
    <property type="entry name" value="Leu-rich_rpt"/>
</dbReference>
<protein>
    <submittedName>
        <fullName evidence="8">Leucine-rich repeat LRR family protein</fullName>
    </submittedName>
</protein>
<evidence type="ECO:0000256" key="3">
    <source>
        <dbReference type="ARBA" id="ARBA00022614"/>
    </source>
</evidence>
<evidence type="ECO:0000256" key="1">
    <source>
        <dbReference type="ARBA" id="ARBA00004236"/>
    </source>
</evidence>
<evidence type="ECO:0000256" key="7">
    <source>
        <dbReference type="SAM" id="SignalP"/>
    </source>
</evidence>
<dbReference type="STRING" id="337451.A0A3S3MNH6"/>
<dbReference type="AlphaFoldDB" id="A0A3S3MNH6"/>
<proteinExistence type="predicted"/>
<evidence type="ECO:0000313" key="8">
    <source>
        <dbReference type="EMBL" id="RWR83195.1"/>
    </source>
</evidence>
<dbReference type="SUPFAM" id="SSF52058">
    <property type="entry name" value="L domain-like"/>
    <property type="match status" value="1"/>
</dbReference>
<gene>
    <name evidence="8" type="ORF">CKAN_01194200</name>
</gene>
<name>A0A3S3MNH6_9MAGN</name>
<evidence type="ECO:0000313" key="9">
    <source>
        <dbReference type="Proteomes" id="UP000283530"/>
    </source>
</evidence>
<keyword evidence="9" id="KW-1185">Reference proteome</keyword>
<evidence type="ECO:0000256" key="6">
    <source>
        <dbReference type="ARBA" id="ARBA00023136"/>
    </source>
</evidence>
<evidence type="ECO:0000256" key="5">
    <source>
        <dbReference type="ARBA" id="ARBA00022737"/>
    </source>
</evidence>
<dbReference type="InterPro" id="IPR051848">
    <property type="entry name" value="PGIP"/>
</dbReference>
<dbReference type="InterPro" id="IPR032675">
    <property type="entry name" value="LRR_dom_sf"/>
</dbReference>
<comment type="caution">
    <text evidence="8">The sequence shown here is derived from an EMBL/GenBank/DDBJ whole genome shotgun (WGS) entry which is preliminary data.</text>
</comment>
<evidence type="ECO:0000256" key="2">
    <source>
        <dbReference type="ARBA" id="ARBA00022475"/>
    </source>
</evidence>
<dbReference type="Proteomes" id="UP000283530">
    <property type="component" value="Unassembled WGS sequence"/>
</dbReference>
<dbReference type="Gene3D" id="3.80.10.10">
    <property type="entry name" value="Ribonuclease Inhibitor"/>
    <property type="match status" value="3"/>
</dbReference>
<dbReference type="FunFam" id="3.80.10.10:FF:000299">
    <property type="entry name" value="Piriformospora indica-insensitive protein 2"/>
    <property type="match status" value="1"/>
</dbReference>
<keyword evidence="2" id="KW-1003">Cell membrane</keyword>
<feature type="chain" id="PRO_5018653136" evidence="7">
    <location>
        <begin position="23"/>
        <end position="323"/>
    </location>
</feature>
<dbReference type="PANTHER" id="PTHR48059:SF30">
    <property type="entry name" value="OS06G0587000 PROTEIN"/>
    <property type="match status" value="1"/>
</dbReference>
<keyword evidence="3" id="KW-0433">Leucine-rich repeat</keyword>
<keyword evidence="6" id="KW-0472">Membrane</keyword>
<dbReference type="Pfam" id="PF13855">
    <property type="entry name" value="LRR_8"/>
    <property type="match status" value="2"/>
</dbReference>
<keyword evidence="5" id="KW-0677">Repeat</keyword>
<sequence length="323" mass="36699">MEFSWAFAHICCLCLFLTIAHSKTLKRDVKALNEIKASLGWRVVYAWIGEDPCGDGDLPPWSGVACSNQGDYRVVTELEVYAVSIVGPFPVAVTNLLDLTRPDLHNNKLTGPIPPQIGWLKRLRILWNKLQDAIPPEIGELKRLTNLHLSFNSFKGEIPKEIANLPELRYVYLHQNRLTGRIPLELGNLPFLRHLDVGNNHLVGTLRELIRFEGIFPALRNLYLNNNFFTGGIPSQLANLTNLEIIYLSYNKMSGTIPSDLALIPRLTYLYLDHNLFTGRIPDALYKHPFLKEMYIESNQFKPGVNPKGVHKVLEIADSEFLF</sequence>
<dbReference type="OrthoDB" id="676979at2759"/>
<organism evidence="8 9">
    <name type="scientific">Cinnamomum micranthum f. kanehirae</name>
    <dbReference type="NCBI Taxonomy" id="337451"/>
    <lineage>
        <taxon>Eukaryota</taxon>
        <taxon>Viridiplantae</taxon>
        <taxon>Streptophyta</taxon>
        <taxon>Embryophyta</taxon>
        <taxon>Tracheophyta</taxon>
        <taxon>Spermatophyta</taxon>
        <taxon>Magnoliopsida</taxon>
        <taxon>Magnoliidae</taxon>
        <taxon>Laurales</taxon>
        <taxon>Lauraceae</taxon>
        <taxon>Cinnamomum</taxon>
    </lineage>
</organism>
<dbReference type="EMBL" id="QPKB01000004">
    <property type="protein sequence ID" value="RWR83195.1"/>
    <property type="molecule type" value="Genomic_DNA"/>
</dbReference>
<accession>A0A3S3MNH6</accession>
<dbReference type="PANTHER" id="PTHR48059">
    <property type="entry name" value="POLYGALACTURONASE INHIBITOR 1"/>
    <property type="match status" value="1"/>
</dbReference>
<dbReference type="GO" id="GO:0005886">
    <property type="term" value="C:plasma membrane"/>
    <property type="evidence" value="ECO:0007669"/>
    <property type="project" value="UniProtKB-SubCell"/>
</dbReference>
<feature type="signal peptide" evidence="7">
    <location>
        <begin position="1"/>
        <end position="22"/>
    </location>
</feature>
<keyword evidence="4 7" id="KW-0732">Signal</keyword>